<dbReference type="AlphaFoldDB" id="A0A6G8QC13"/>
<evidence type="ECO:0000313" key="4">
    <source>
        <dbReference type="Proteomes" id="UP000501452"/>
    </source>
</evidence>
<dbReference type="InterPro" id="IPR014826">
    <property type="entry name" value="HCHO-activating_enzyme"/>
</dbReference>
<feature type="domain" description="Formaldehyde-activating enzyme" evidence="2">
    <location>
        <begin position="9"/>
        <end position="165"/>
    </location>
</feature>
<dbReference type="EMBL" id="CP045119">
    <property type="protein sequence ID" value="QIN84035.1"/>
    <property type="molecule type" value="Genomic_DNA"/>
</dbReference>
<dbReference type="Proteomes" id="UP000501452">
    <property type="component" value="Chromosome"/>
</dbReference>
<dbReference type="GO" id="GO:0016051">
    <property type="term" value="P:carbohydrate biosynthetic process"/>
    <property type="evidence" value="ECO:0007669"/>
    <property type="project" value="InterPro"/>
</dbReference>
<organism evidence="3 4">
    <name type="scientific">Rubrobacter tropicus</name>
    <dbReference type="NCBI Taxonomy" id="2653851"/>
    <lineage>
        <taxon>Bacteria</taxon>
        <taxon>Bacillati</taxon>
        <taxon>Actinomycetota</taxon>
        <taxon>Rubrobacteria</taxon>
        <taxon>Rubrobacterales</taxon>
        <taxon>Rubrobacteraceae</taxon>
        <taxon>Rubrobacter</taxon>
    </lineage>
</organism>
<dbReference type="InterPro" id="IPR020568">
    <property type="entry name" value="Ribosomal_Su5_D2-typ_SF"/>
</dbReference>
<reference evidence="3 4" key="1">
    <citation type="submission" date="2019-10" db="EMBL/GenBank/DDBJ databases">
        <title>Rubrobacter sp nov SCSIO 52090 isolated from a deep-sea sediment in the South China Sea.</title>
        <authorList>
            <person name="Chen R.W."/>
        </authorList>
    </citation>
    <scope>NUCLEOTIDE SEQUENCE [LARGE SCALE GENOMIC DNA]</scope>
    <source>
        <strain evidence="3 4">SCSIO 52909</strain>
    </source>
</reference>
<accession>A0A6G8QC13</accession>
<dbReference type="InterPro" id="IPR037075">
    <property type="entry name" value="HCHO-activating_enzyme_sf"/>
</dbReference>
<name>A0A6G8QC13_9ACTN</name>
<proteinExistence type="predicted"/>
<dbReference type="SUPFAM" id="SSF54211">
    <property type="entry name" value="Ribosomal protein S5 domain 2-like"/>
    <property type="match status" value="1"/>
</dbReference>
<dbReference type="GO" id="GO:0016840">
    <property type="term" value="F:carbon-nitrogen lyase activity"/>
    <property type="evidence" value="ECO:0007669"/>
    <property type="project" value="InterPro"/>
</dbReference>
<sequence>MRFADGSLIGESFVGEGVNAAHVNVVIGRKGGAVETAWTTALATPRMGHTPFVAVVRPGVPVLPFTLFVNKATMGGDLHVNLTFGAAQAGIAGGVADAIVDGIVPAEEARELLCIAAVYVNPEANDEGAVFENNRRSVKEAIQAAIRGTPSVEDVLALAGSPSNPFFGGPG</sequence>
<dbReference type="RefSeq" id="WP_166177860.1">
    <property type="nucleotide sequence ID" value="NZ_CP045119.1"/>
</dbReference>
<evidence type="ECO:0000259" key="2">
    <source>
        <dbReference type="Pfam" id="PF08714"/>
    </source>
</evidence>
<gene>
    <name evidence="3" type="primary">fae</name>
    <name evidence="3" type="ORF">GBA63_16325</name>
</gene>
<dbReference type="NCBIfam" id="TIGR03126">
    <property type="entry name" value="one_C_fae"/>
    <property type="match status" value="1"/>
</dbReference>
<protein>
    <submittedName>
        <fullName evidence="3">Formaldehyde-activating enzyme</fullName>
    </submittedName>
</protein>
<dbReference type="KEGG" id="rub:GBA63_16325"/>
<evidence type="ECO:0000313" key="3">
    <source>
        <dbReference type="EMBL" id="QIN84035.1"/>
    </source>
</evidence>
<evidence type="ECO:0000256" key="1">
    <source>
        <dbReference type="ARBA" id="ARBA00023239"/>
    </source>
</evidence>
<keyword evidence="1" id="KW-0456">Lyase</keyword>
<keyword evidence="4" id="KW-1185">Reference proteome</keyword>
<dbReference type="Pfam" id="PF08714">
    <property type="entry name" value="Fae"/>
    <property type="match status" value="1"/>
</dbReference>
<dbReference type="Gene3D" id="3.30.230.60">
    <property type="entry name" value="Formaldehyde-activating enzyme"/>
    <property type="match status" value="1"/>
</dbReference>